<dbReference type="AlphaFoldDB" id="A0A9D1LXZ6"/>
<feature type="transmembrane region" description="Helical" evidence="1">
    <location>
        <begin position="9"/>
        <end position="31"/>
    </location>
</feature>
<dbReference type="InterPro" id="IPR001460">
    <property type="entry name" value="PCN-bd_Tpept"/>
</dbReference>
<proteinExistence type="predicted"/>
<keyword evidence="1" id="KW-0812">Transmembrane</keyword>
<feature type="domain" description="Penicillin-binding protein transpeptidase" evidence="2">
    <location>
        <begin position="150"/>
        <end position="451"/>
    </location>
</feature>
<accession>A0A9D1LXZ6</accession>
<dbReference type="GO" id="GO:0071972">
    <property type="term" value="F:peptidoglycan L,D-transpeptidase activity"/>
    <property type="evidence" value="ECO:0007669"/>
    <property type="project" value="TreeGrafter"/>
</dbReference>
<reference evidence="3" key="2">
    <citation type="journal article" date="2021" name="PeerJ">
        <title>Extensive microbial diversity within the chicken gut microbiome revealed by metagenomics and culture.</title>
        <authorList>
            <person name="Gilroy R."/>
            <person name="Ravi A."/>
            <person name="Getino M."/>
            <person name="Pursley I."/>
            <person name="Horton D.L."/>
            <person name="Alikhan N.F."/>
            <person name="Baker D."/>
            <person name="Gharbi K."/>
            <person name="Hall N."/>
            <person name="Watson M."/>
            <person name="Adriaenssens E.M."/>
            <person name="Foster-Nyarko E."/>
            <person name="Jarju S."/>
            <person name="Secka A."/>
            <person name="Antonio M."/>
            <person name="Oren A."/>
            <person name="Chaudhuri R.R."/>
            <person name="La Ragione R."/>
            <person name="Hildebrand F."/>
            <person name="Pallen M.J."/>
        </authorList>
    </citation>
    <scope>NUCLEOTIDE SEQUENCE</scope>
    <source>
        <strain evidence="3">ChiGjej1B1-1684</strain>
    </source>
</reference>
<evidence type="ECO:0000256" key="1">
    <source>
        <dbReference type="SAM" id="Phobius"/>
    </source>
</evidence>
<organism evidence="3 4">
    <name type="scientific">Candidatus Limousia pullorum</name>
    <dbReference type="NCBI Taxonomy" id="2840860"/>
    <lineage>
        <taxon>Bacteria</taxon>
        <taxon>Bacillati</taxon>
        <taxon>Bacillota</taxon>
        <taxon>Clostridia</taxon>
        <taxon>Eubacteriales</taxon>
        <taxon>Oscillospiraceae</taxon>
        <taxon>Oscillospiraceae incertae sedis</taxon>
        <taxon>Candidatus Limousia</taxon>
    </lineage>
</organism>
<dbReference type="PANTHER" id="PTHR30627:SF24">
    <property type="entry name" value="PENICILLIN-BINDING PROTEIN 4B"/>
    <property type="match status" value="1"/>
</dbReference>
<dbReference type="GO" id="GO:0005886">
    <property type="term" value="C:plasma membrane"/>
    <property type="evidence" value="ECO:0007669"/>
    <property type="project" value="TreeGrafter"/>
</dbReference>
<evidence type="ECO:0000259" key="2">
    <source>
        <dbReference type="Pfam" id="PF00905"/>
    </source>
</evidence>
<evidence type="ECO:0000313" key="4">
    <source>
        <dbReference type="Proteomes" id="UP000824118"/>
    </source>
</evidence>
<dbReference type="InterPro" id="IPR050515">
    <property type="entry name" value="Beta-lactam/transpept"/>
</dbReference>
<dbReference type="Proteomes" id="UP000824118">
    <property type="component" value="Unassembled WGS sequence"/>
</dbReference>
<protein>
    <submittedName>
        <fullName evidence="3">Penicillin-binding protein</fullName>
    </submittedName>
</protein>
<keyword evidence="1" id="KW-1133">Transmembrane helix</keyword>
<dbReference type="SUPFAM" id="SSF56601">
    <property type="entry name" value="beta-lactamase/transpeptidase-like"/>
    <property type="match status" value="1"/>
</dbReference>
<sequence length="464" mass="50208">MKRTWTRSILVYIFALAFFAGLATFCARLVLNNEAWVQQPYNGHTAGSGGLAMAGKIYDRNGTVLAYTEDGERKYHDDYLTRCSLLHVVGDNSLNISTAIQSLYRTQLTGFNYIWGLGMPESLKQGNDINLTIDADINRAAQEAMGDQEGAVVVYNYKTGELLCSVSNKTYDPADPPEITEENEEEYDGVYLDYAISSQYTPGSVFKLVTTAAALEYIDDIKEQTFHCSGSVEILGNDVNCHSVHGDISFEEALSQSCNVAFAEITLQVGAEHMQEVAEKMGFNSNFLISDVPTAVSHYDVTEADDNQLAWSGIGQYTDLANPMQMAIICGAIANGGQPVIPYLVEESSSIFDQLGLSSGGGELGDRMMPEEVAEELGSMMRYTVETHYGDSTFAGLPACAKSGTAEVGEGEPNAWIVGYIDSEEYPLAFAVVVEHGGWGLGTTSPIIDATLEAAILSLDADAQ</sequence>
<name>A0A9D1LXZ6_9FIRM</name>
<dbReference type="GO" id="GO:0008658">
    <property type="term" value="F:penicillin binding"/>
    <property type="evidence" value="ECO:0007669"/>
    <property type="project" value="InterPro"/>
</dbReference>
<dbReference type="PANTHER" id="PTHR30627">
    <property type="entry name" value="PEPTIDOGLYCAN D,D-TRANSPEPTIDASE"/>
    <property type="match status" value="1"/>
</dbReference>
<dbReference type="Gene3D" id="3.40.710.10">
    <property type="entry name" value="DD-peptidase/beta-lactamase superfamily"/>
    <property type="match status" value="1"/>
</dbReference>
<reference evidence="3" key="1">
    <citation type="submission" date="2020-10" db="EMBL/GenBank/DDBJ databases">
        <authorList>
            <person name="Gilroy R."/>
        </authorList>
    </citation>
    <scope>NUCLEOTIDE SEQUENCE</scope>
    <source>
        <strain evidence="3">ChiGjej1B1-1684</strain>
    </source>
</reference>
<comment type="caution">
    <text evidence="3">The sequence shown here is derived from an EMBL/GenBank/DDBJ whole genome shotgun (WGS) entry which is preliminary data.</text>
</comment>
<dbReference type="Pfam" id="PF00905">
    <property type="entry name" value="Transpeptidase"/>
    <property type="match status" value="1"/>
</dbReference>
<dbReference type="Gene3D" id="3.90.1310.10">
    <property type="entry name" value="Penicillin-binding protein 2a (Domain 2)"/>
    <property type="match status" value="1"/>
</dbReference>
<dbReference type="InterPro" id="IPR012338">
    <property type="entry name" value="Beta-lactam/transpept-like"/>
</dbReference>
<dbReference type="GO" id="GO:0071555">
    <property type="term" value="P:cell wall organization"/>
    <property type="evidence" value="ECO:0007669"/>
    <property type="project" value="TreeGrafter"/>
</dbReference>
<evidence type="ECO:0000313" key="3">
    <source>
        <dbReference type="EMBL" id="HIU50067.1"/>
    </source>
</evidence>
<dbReference type="EMBL" id="DVNG01000049">
    <property type="protein sequence ID" value="HIU50067.1"/>
    <property type="molecule type" value="Genomic_DNA"/>
</dbReference>
<keyword evidence="1" id="KW-0472">Membrane</keyword>
<gene>
    <name evidence="3" type="ORF">IAD22_03535</name>
</gene>